<sequence>MPCMVRRSAGKVPPINKSQKNPPWRLRKETESIWQLHQSDWLRLTPKMFSDEDFSLVTEDDQESQCSPLEMIRKEIEKFKVTYDMLVEDQRELAKARDQRLHIAEEFQKRSVKLRRMLEEEEQNQTDLNHEKMKMAALQEEGGRLKGEILRAQEELRLLDQQTHELLERAEVFTAVPEKKVVFTGAVSEETGANRFKMKSRIVYPMEGGTALITFEEEAVAQRVLGRKHHEVHIGECNIRLEAQPVHILMPSHIEVDTHVCPKRILISNVPKEVDMSRFLDKLEIHFSKRRNCGGEVEDTSMLDDNVVVTFEEDTLAEGLTDKQYHEVDVGGGKKHRVRVTPFLNAEITDLQMRTSVSPRTVLLTGIPAVMERDELQDHLEIHFQKISSGGGEVEAIVYSPLGHHTLAVFEEDQTSESQ</sequence>
<dbReference type="Pfam" id="PF07292">
    <property type="entry name" value="NID"/>
    <property type="match status" value="2"/>
</dbReference>
<reference evidence="4" key="1">
    <citation type="submission" date="2021-01" db="EMBL/GenBank/DDBJ databases">
        <authorList>
            <person name="Zahm M."/>
            <person name="Roques C."/>
            <person name="Cabau C."/>
            <person name="Klopp C."/>
            <person name="Donnadieu C."/>
            <person name="Jouanno E."/>
            <person name="Lampietro C."/>
            <person name="Louis A."/>
            <person name="Herpin A."/>
            <person name="Echchiki A."/>
            <person name="Berthelot C."/>
            <person name="Parey E."/>
            <person name="Roest-Crollius H."/>
            <person name="Braasch I."/>
            <person name="Postlethwait J."/>
            <person name="Bobe J."/>
            <person name="Montfort J."/>
            <person name="Bouchez O."/>
            <person name="Begum T."/>
            <person name="Mejri S."/>
            <person name="Adams A."/>
            <person name="Chen W.-J."/>
            <person name="Guiguen Y."/>
        </authorList>
    </citation>
    <scope>NUCLEOTIDE SEQUENCE</scope>
    <source>
        <strain evidence="4">YG-15Mar2019-1</strain>
        <tissue evidence="4">Brain</tissue>
    </source>
</reference>
<evidence type="ECO:0000259" key="3">
    <source>
        <dbReference type="Pfam" id="PF07292"/>
    </source>
</evidence>
<organism evidence="4 5">
    <name type="scientific">Megalops atlanticus</name>
    <name type="common">Tarpon</name>
    <name type="synonym">Clupea gigantea</name>
    <dbReference type="NCBI Taxonomy" id="7932"/>
    <lineage>
        <taxon>Eukaryota</taxon>
        <taxon>Metazoa</taxon>
        <taxon>Chordata</taxon>
        <taxon>Craniata</taxon>
        <taxon>Vertebrata</taxon>
        <taxon>Euteleostomi</taxon>
        <taxon>Actinopterygii</taxon>
        <taxon>Neopterygii</taxon>
        <taxon>Teleostei</taxon>
        <taxon>Elopiformes</taxon>
        <taxon>Megalopidae</taxon>
        <taxon>Megalops</taxon>
    </lineage>
</organism>
<evidence type="ECO:0000313" key="4">
    <source>
        <dbReference type="EMBL" id="KAG7459675.1"/>
    </source>
</evidence>
<evidence type="ECO:0000313" key="5">
    <source>
        <dbReference type="Proteomes" id="UP001046870"/>
    </source>
</evidence>
<proteinExistence type="predicted"/>
<keyword evidence="5" id="KW-1185">Reference proteome</keyword>
<feature type="region of interest" description="Disordered" evidence="2">
    <location>
        <begin position="1"/>
        <end position="22"/>
    </location>
</feature>
<dbReference type="PANTHER" id="PTHR15225">
    <property type="entry name" value="INTERFERON-INDUCED PROTEIN 35/NMI N-MYC/STAT INTERACTING PROTEIN"/>
    <property type="match status" value="1"/>
</dbReference>
<accession>A0A9D3PK34</accession>
<dbReference type="Proteomes" id="UP001046870">
    <property type="component" value="Chromosome 19"/>
</dbReference>
<dbReference type="PANTHER" id="PTHR15225:SF1">
    <property type="entry name" value="INTERFERON-INDUCED 35 KDA PROTEIN"/>
    <property type="match status" value="1"/>
</dbReference>
<dbReference type="AlphaFoldDB" id="A0A9D3PK34"/>
<feature type="domain" description="NID" evidence="3">
    <location>
        <begin position="307"/>
        <end position="396"/>
    </location>
</feature>
<feature type="domain" description="NID" evidence="3">
    <location>
        <begin position="211"/>
        <end position="298"/>
    </location>
</feature>
<protein>
    <recommendedName>
        <fullName evidence="3">NID domain-containing protein</fullName>
    </recommendedName>
</protein>
<name>A0A9D3PK34_MEGAT</name>
<keyword evidence="1" id="KW-0175">Coiled coil</keyword>
<dbReference type="InterPro" id="IPR012677">
    <property type="entry name" value="Nucleotide-bd_a/b_plait_sf"/>
</dbReference>
<feature type="coiled-coil region" evidence="1">
    <location>
        <begin position="104"/>
        <end position="169"/>
    </location>
</feature>
<dbReference type="Gene3D" id="3.30.70.330">
    <property type="match status" value="2"/>
</dbReference>
<evidence type="ECO:0000256" key="2">
    <source>
        <dbReference type="SAM" id="MobiDB-lite"/>
    </source>
</evidence>
<evidence type="ECO:0000256" key="1">
    <source>
        <dbReference type="SAM" id="Coils"/>
    </source>
</evidence>
<dbReference type="InterPro" id="IPR009909">
    <property type="entry name" value="Nmi/IFP35_dom"/>
</dbReference>
<dbReference type="OrthoDB" id="9936051at2759"/>
<comment type="caution">
    <text evidence="4">The sequence shown here is derived from an EMBL/GenBank/DDBJ whole genome shotgun (WGS) entry which is preliminary data.</text>
</comment>
<dbReference type="EMBL" id="JAFDVH010000019">
    <property type="protein sequence ID" value="KAG7459675.1"/>
    <property type="molecule type" value="Genomic_DNA"/>
</dbReference>
<gene>
    <name evidence="4" type="ORF">MATL_G00213190</name>
</gene>
<dbReference type="GO" id="GO:0005634">
    <property type="term" value="C:nucleus"/>
    <property type="evidence" value="ECO:0007669"/>
    <property type="project" value="TreeGrafter"/>
</dbReference>